<proteinExistence type="predicted"/>
<gene>
    <name evidence="1" type="ORF">JF887_10550</name>
</gene>
<sequence>MPSSTQPAASAAPARLRLLQRRLPALSVSQLLRIREAIEPVLAHDRIRLSDVDAVLHVAEDD</sequence>
<comment type="caution">
    <text evidence="1">The sequence shown here is derived from an EMBL/GenBank/DDBJ whole genome shotgun (WGS) entry which is preliminary data.</text>
</comment>
<organism evidence="1 2">
    <name type="scientific">Candidatus Amunia macphersoniae</name>
    <dbReference type="NCBI Taxonomy" id="3127014"/>
    <lineage>
        <taxon>Bacteria</taxon>
        <taxon>Bacillati</taxon>
        <taxon>Candidatus Dormiibacterota</taxon>
        <taxon>Candidatus Dormibacteria</taxon>
        <taxon>Candidatus Aeolococcales</taxon>
        <taxon>Candidatus Aeolococcaceae</taxon>
        <taxon>Candidatus Amunia</taxon>
    </lineage>
</organism>
<dbReference type="Proteomes" id="UP000614410">
    <property type="component" value="Unassembled WGS sequence"/>
</dbReference>
<protein>
    <submittedName>
        <fullName evidence="1">Uncharacterized protein</fullName>
    </submittedName>
</protein>
<dbReference type="AlphaFoldDB" id="A0A934KPJ7"/>
<accession>A0A934KPJ7</accession>
<reference evidence="1 2" key="1">
    <citation type="submission" date="2020-10" db="EMBL/GenBank/DDBJ databases">
        <title>Ca. Dormibacterota MAGs.</title>
        <authorList>
            <person name="Montgomery K."/>
        </authorList>
    </citation>
    <scope>NUCLEOTIDE SEQUENCE [LARGE SCALE GENOMIC DNA]</scope>
    <source>
        <strain evidence="1">Mitchell_Peninsula_5</strain>
    </source>
</reference>
<evidence type="ECO:0000313" key="2">
    <source>
        <dbReference type="Proteomes" id="UP000614410"/>
    </source>
</evidence>
<evidence type="ECO:0000313" key="1">
    <source>
        <dbReference type="EMBL" id="MBJ7609850.1"/>
    </source>
</evidence>
<name>A0A934KPJ7_9BACT</name>
<dbReference type="EMBL" id="JAEKNN010000052">
    <property type="protein sequence ID" value="MBJ7609850.1"/>
    <property type="molecule type" value="Genomic_DNA"/>
</dbReference>